<feature type="compositionally biased region" description="Acidic residues" evidence="1">
    <location>
        <begin position="303"/>
        <end position="326"/>
    </location>
</feature>
<dbReference type="PRINTS" id="PR00929">
    <property type="entry name" value="ATHOOK"/>
</dbReference>
<dbReference type="InterPro" id="IPR017956">
    <property type="entry name" value="AT_hook_DNA-bd_motif"/>
</dbReference>
<organism evidence="2 3">
    <name type="scientific">Salvelinus namaycush</name>
    <name type="common">Lake trout</name>
    <name type="synonym">Salmo namaycush</name>
    <dbReference type="NCBI Taxonomy" id="8040"/>
    <lineage>
        <taxon>Eukaryota</taxon>
        <taxon>Metazoa</taxon>
        <taxon>Chordata</taxon>
        <taxon>Craniata</taxon>
        <taxon>Vertebrata</taxon>
        <taxon>Euteleostomi</taxon>
        <taxon>Actinopterygii</taxon>
        <taxon>Neopterygii</taxon>
        <taxon>Teleostei</taxon>
        <taxon>Protacanthopterygii</taxon>
        <taxon>Salmoniformes</taxon>
        <taxon>Salmonidae</taxon>
        <taxon>Salmoninae</taxon>
        <taxon>Salvelinus</taxon>
    </lineage>
</organism>
<dbReference type="AlphaFoldDB" id="A0A8U0PNM4"/>
<accession>A0A8U0PNM4</accession>
<name>A0A8U0PNM4_SALNM</name>
<feature type="compositionally biased region" description="Basic residues" evidence="1">
    <location>
        <begin position="125"/>
        <end position="143"/>
    </location>
</feature>
<dbReference type="GeneID" id="120027229"/>
<dbReference type="GO" id="GO:0003677">
    <property type="term" value="F:DNA binding"/>
    <property type="evidence" value="ECO:0007669"/>
    <property type="project" value="InterPro"/>
</dbReference>
<protein>
    <submittedName>
        <fullName evidence="3">Uncharacterized protein LOC120027229</fullName>
    </submittedName>
</protein>
<evidence type="ECO:0000313" key="3">
    <source>
        <dbReference type="RefSeq" id="XP_038828055.1"/>
    </source>
</evidence>
<evidence type="ECO:0000313" key="2">
    <source>
        <dbReference type="Proteomes" id="UP000808372"/>
    </source>
</evidence>
<gene>
    <name evidence="3" type="primary">LOC120027229</name>
</gene>
<dbReference type="Proteomes" id="UP000808372">
    <property type="component" value="Chromosome 32"/>
</dbReference>
<sequence length="368" mass="39931">MKEGATMSEEGATMSEEGVTMSEEGATMSEEGATMSEEGATMSEEGATVLEKGQIIASDTGSDEELGEALSNGNPIPPKRGKGRPKGSGSKTPKILRVLDKQPRGRPRKVVDPNAVSAEPTAPLKHGRPQKVKQQKKRGRPRKNPLSTEEEEKRKKPKSQPKGSRVWKPLGRPRIHPCMDPPATSAEPRGRGRPRKAIIGKGAHLRKNPPPTSKVSEPPVKDGSPRKRGRPLGSVQANKAKRAAEKDSSNTAPPAKRGCTVSPIVKLYRCTNGKANVLDEAAIQAQRRRGRRKTVKVDYTTYDSEEEENEDAEKNEDEDLSPVEEEINPHSGHHKANKPGKVAAALKKVGVVSKRRGRKPGSTKKVLK</sequence>
<keyword evidence="2" id="KW-1185">Reference proteome</keyword>
<feature type="compositionally biased region" description="Low complexity" evidence="1">
    <location>
        <begin position="341"/>
        <end position="352"/>
    </location>
</feature>
<feature type="region of interest" description="Disordered" evidence="1">
    <location>
        <begin position="1"/>
        <end position="261"/>
    </location>
</feature>
<evidence type="ECO:0000256" key="1">
    <source>
        <dbReference type="SAM" id="MobiDB-lite"/>
    </source>
</evidence>
<proteinExistence type="predicted"/>
<dbReference type="KEGG" id="snh:120027229"/>
<feature type="region of interest" description="Disordered" evidence="1">
    <location>
        <begin position="284"/>
        <end position="368"/>
    </location>
</feature>
<dbReference type="RefSeq" id="XP_038828055.1">
    <property type="nucleotide sequence ID" value="XM_038972127.1"/>
</dbReference>
<dbReference type="SMART" id="SM00384">
    <property type="entry name" value="AT_hook"/>
    <property type="match status" value="5"/>
</dbReference>
<reference evidence="3" key="1">
    <citation type="submission" date="2025-08" db="UniProtKB">
        <authorList>
            <consortium name="RefSeq"/>
        </authorList>
    </citation>
    <scope>IDENTIFICATION</scope>
    <source>
        <tissue evidence="3">White muscle</tissue>
    </source>
</reference>
<feature type="compositionally biased region" description="Basic residues" evidence="1">
    <location>
        <begin position="353"/>
        <end position="368"/>
    </location>
</feature>
<feature type="compositionally biased region" description="Basic residues" evidence="1">
    <location>
        <begin position="191"/>
        <end position="207"/>
    </location>
</feature>